<keyword evidence="3" id="KW-1185">Reference proteome</keyword>
<organism evidence="2 3">
    <name type="scientific">Methylobacterium radiotolerans</name>
    <dbReference type="NCBI Taxonomy" id="31998"/>
    <lineage>
        <taxon>Bacteria</taxon>
        <taxon>Pseudomonadati</taxon>
        <taxon>Pseudomonadota</taxon>
        <taxon>Alphaproteobacteria</taxon>
        <taxon>Hyphomicrobiales</taxon>
        <taxon>Methylobacteriaceae</taxon>
        <taxon>Methylobacterium</taxon>
    </lineage>
</organism>
<protein>
    <submittedName>
        <fullName evidence="2">Uncharacterized protein</fullName>
    </submittedName>
</protein>
<evidence type="ECO:0000313" key="3">
    <source>
        <dbReference type="Proteomes" id="UP001549119"/>
    </source>
</evidence>
<accession>A0ABV2NL51</accession>
<evidence type="ECO:0000313" key="2">
    <source>
        <dbReference type="EMBL" id="MET3867235.1"/>
    </source>
</evidence>
<reference evidence="2 3" key="1">
    <citation type="submission" date="2024-06" db="EMBL/GenBank/DDBJ databases">
        <title>Genomics of switchgrass bacterial isolates.</title>
        <authorList>
            <person name="Shade A."/>
        </authorList>
    </citation>
    <scope>NUCLEOTIDE SEQUENCE [LARGE SCALE GENOMIC DNA]</scope>
    <source>
        <strain evidence="2 3">PvP084</strain>
    </source>
</reference>
<dbReference type="Proteomes" id="UP001549119">
    <property type="component" value="Unassembled WGS sequence"/>
</dbReference>
<gene>
    <name evidence="2" type="ORF">ABIC20_004544</name>
</gene>
<feature type="region of interest" description="Disordered" evidence="1">
    <location>
        <begin position="1"/>
        <end position="34"/>
    </location>
</feature>
<evidence type="ECO:0000256" key="1">
    <source>
        <dbReference type="SAM" id="MobiDB-lite"/>
    </source>
</evidence>
<feature type="compositionally biased region" description="Basic and acidic residues" evidence="1">
    <location>
        <begin position="11"/>
        <end position="26"/>
    </location>
</feature>
<dbReference type="RefSeq" id="WP_209650739.1">
    <property type="nucleotide sequence ID" value="NZ_JBEPNV010000001.1"/>
</dbReference>
<name>A0ABV2NL51_9HYPH</name>
<sequence>MSEAAFPIADSPEHEAAARAHYEAGRRRVSGRPAWRDLNPHCPYDLGMIEHAYAEGRRVMAAKAAPVQPRRGLGGPLFGSRRPA</sequence>
<dbReference type="EMBL" id="JBEPNW010000002">
    <property type="protein sequence ID" value="MET3867235.1"/>
    <property type="molecule type" value="Genomic_DNA"/>
</dbReference>
<proteinExistence type="predicted"/>
<comment type="caution">
    <text evidence="2">The sequence shown here is derived from an EMBL/GenBank/DDBJ whole genome shotgun (WGS) entry which is preliminary data.</text>
</comment>